<evidence type="ECO:0000256" key="2">
    <source>
        <dbReference type="ARBA" id="ARBA00012513"/>
    </source>
</evidence>
<comment type="catalytic activity">
    <reaction evidence="11">
        <text>L-threonyl-[protein] + ATP = O-phospho-L-threonyl-[protein] + ADP + H(+)</text>
        <dbReference type="Rhea" id="RHEA:46608"/>
        <dbReference type="Rhea" id="RHEA-COMP:11060"/>
        <dbReference type="Rhea" id="RHEA-COMP:11605"/>
        <dbReference type="ChEBI" id="CHEBI:15378"/>
        <dbReference type="ChEBI" id="CHEBI:30013"/>
        <dbReference type="ChEBI" id="CHEBI:30616"/>
        <dbReference type="ChEBI" id="CHEBI:61977"/>
        <dbReference type="ChEBI" id="CHEBI:456216"/>
        <dbReference type="EC" id="2.7.11.1"/>
    </reaction>
</comment>
<dbReference type="CDD" id="cd13999">
    <property type="entry name" value="STKc_MAP3K-like"/>
    <property type="match status" value="1"/>
</dbReference>
<dbReference type="PIRSF" id="PIRSF000654">
    <property type="entry name" value="Integrin-linked_kinase"/>
    <property type="match status" value="1"/>
</dbReference>
<sequence length="354" mass="39293">MEKDKIDFKSWDLQLEKHLSRVWSRDREVGGGGPTKKEEWEIDLAKLDIRNVIAHGTYGTVYKGSSDGQDVAVKVLDWGEDGLATAAVTAALRASFQQEVAVWHKLDHPNVTKFIGASMGTSNLKIPSKSTSSDVHNSPPSRACCVVVEYLTGGTLKKYLIRNSRKKLAFKIVVQLALDLSRGLNYLHSKKIVHRDVKTKNMLLDINRTLKIADFGVARVEAQNPRDMTGETGTLGYMAPEVLDGKPYNRKCDVYSFGICLWEIYCCDMPYPDLSFAEVSSAVVRQNLRPDVPRCCPSPFASIMRKCWDGNPEKRPEMDEVVRLLEAIDTSKGGGMIPEDQAGGCFCFTAGRGP</sequence>
<keyword evidence="8 14" id="KW-0418">Kinase</keyword>
<dbReference type="GO" id="GO:0071244">
    <property type="term" value="P:cellular response to carbon dioxide"/>
    <property type="evidence" value="ECO:0007669"/>
    <property type="project" value="UniProtKB-ARBA"/>
</dbReference>
<dbReference type="AlphaFoldDB" id="A0AAD8JBX4"/>
<dbReference type="SMART" id="SM00220">
    <property type="entry name" value="S_TKc"/>
    <property type="match status" value="1"/>
</dbReference>
<dbReference type="EC" id="2.7.11.1" evidence="2"/>
<evidence type="ECO:0000256" key="8">
    <source>
        <dbReference type="ARBA" id="ARBA00022777"/>
    </source>
</evidence>
<dbReference type="Gene3D" id="1.10.510.10">
    <property type="entry name" value="Transferase(Phosphotransferase) domain 1"/>
    <property type="match status" value="1"/>
</dbReference>
<keyword evidence="3" id="KW-0963">Cytoplasm</keyword>
<evidence type="ECO:0000256" key="7">
    <source>
        <dbReference type="ARBA" id="ARBA00022741"/>
    </source>
</evidence>
<dbReference type="GO" id="GO:0005524">
    <property type="term" value="F:ATP binding"/>
    <property type="evidence" value="ECO:0007669"/>
    <property type="project" value="UniProtKB-KW"/>
</dbReference>
<keyword evidence="9" id="KW-0067">ATP-binding</keyword>
<name>A0AAD8JBX4_9APIA</name>
<dbReference type="GO" id="GO:0004713">
    <property type="term" value="F:protein tyrosine kinase activity"/>
    <property type="evidence" value="ECO:0007669"/>
    <property type="project" value="UniProtKB-KW"/>
</dbReference>
<evidence type="ECO:0000256" key="5">
    <source>
        <dbReference type="ARBA" id="ARBA00022553"/>
    </source>
</evidence>
<comment type="catalytic activity">
    <reaction evidence="12">
        <text>L-seryl-[protein] + ATP = O-phospho-L-seryl-[protein] + ADP + H(+)</text>
        <dbReference type="Rhea" id="RHEA:17989"/>
        <dbReference type="Rhea" id="RHEA-COMP:9863"/>
        <dbReference type="Rhea" id="RHEA-COMP:11604"/>
        <dbReference type="ChEBI" id="CHEBI:15378"/>
        <dbReference type="ChEBI" id="CHEBI:29999"/>
        <dbReference type="ChEBI" id="CHEBI:30616"/>
        <dbReference type="ChEBI" id="CHEBI:83421"/>
        <dbReference type="ChEBI" id="CHEBI:456216"/>
        <dbReference type="EC" id="2.7.11.1"/>
    </reaction>
</comment>
<evidence type="ECO:0000256" key="9">
    <source>
        <dbReference type="ARBA" id="ARBA00022840"/>
    </source>
</evidence>
<organism evidence="14 15">
    <name type="scientific">Heracleum sosnowskyi</name>
    <dbReference type="NCBI Taxonomy" id="360622"/>
    <lineage>
        <taxon>Eukaryota</taxon>
        <taxon>Viridiplantae</taxon>
        <taxon>Streptophyta</taxon>
        <taxon>Embryophyta</taxon>
        <taxon>Tracheophyta</taxon>
        <taxon>Spermatophyta</taxon>
        <taxon>Magnoliopsida</taxon>
        <taxon>eudicotyledons</taxon>
        <taxon>Gunneridae</taxon>
        <taxon>Pentapetalae</taxon>
        <taxon>asterids</taxon>
        <taxon>campanulids</taxon>
        <taxon>Apiales</taxon>
        <taxon>Apiaceae</taxon>
        <taxon>Apioideae</taxon>
        <taxon>apioid superclade</taxon>
        <taxon>Tordylieae</taxon>
        <taxon>Tordyliinae</taxon>
        <taxon>Heracleum</taxon>
    </lineage>
</organism>
<dbReference type="EMBL" id="JAUIZM010000002">
    <property type="protein sequence ID" value="KAK1399655.1"/>
    <property type="molecule type" value="Genomic_DNA"/>
</dbReference>
<feature type="domain" description="Protein kinase" evidence="13">
    <location>
        <begin position="47"/>
        <end position="328"/>
    </location>
</feature>
<keyword evidence="10" id="KW-0829">Tyrosine-protein kinase</keyword>
<dbReference type="GO" id="GO:0001659">
    <property type="term" value="P:temperature homeostasis"/>
    <property type="evidence" value="ECO:0007669"/>
    <property type="project" value="UniProtKB-ARBA"/>
</dbReference>
<evidence type="ECO:0000256" key="1">
    <source>
        <dbReference type="ARBA" id="ARBA00004514"/>
    </source>
</evidence>
<evidence type="ECO:0000313" key="14">
    <source>
        <dbReference type="EMBL" id="KAK1399655.1"/>
    </source>
</evidence>
<dbReference type="PANTHER" id="PTHR44329:SF274">
    <property type="entry name" value="DUAL-SPECIFICITY KINASE TKL-PL-4 FAMILY"/>
    <property type="match status" value="1"/>
</dbReference>
<dbReference type="SUPFAM" id="SSF56112">
    <property type="entry name" value="Protein kinase-like (PK-like)"/>
    <property type="match status" value="1"/>
</dbReference>
<evidence type="ECO:0000259" key="13">
    <source>
        <dbReference type="PROSITE" id="PS50011"/>
    </source>
</evidence>
<keyword evidence="7" id="KW-0547">Nucleotide-binding</keyword>
<dbReference type="FunFam" id="1.10.510.10:FF:000310">
    <property type="entry name" value="Serine/threonine-protein kinase HT1"/>
    <property type="match status" value="1"/>
</dbReference>
<comment type="caution">
    <text evidence="14">The sequence shown here is derived from an EMBL/GenBank/DDBJ whole genome shotgun (WGS) entry which is preliminary data.</text>
</comment>
<evidence type="ECO:0000256" key="12">
    <source>
        <dbReference type="ARBA" id="ARBA00048679"/>
    </source>
</evidence>
<proteinExistence type="predicted"/>
<dbReference type="InterPro" id="IPR001245">
    <property type="entry name" value="Ser-Thr/Tyr_kinase_cat_dom"/>
</dbReference>
<evidence type="ECO:0000256" key="11">
    <source>
        <dbReference type="ARBA" id="ARBA00047899"/>
    </source>
</evidence>
<reference evidence="14" key="1">
    <citation type="submission" date="2023-02" db="EMBL/GenBank/DDBJ databases">
        <title>Genome of toxic invasive species Heracleum sosnowskyi carries increased number of genes despite the absence of recent whole-genome duplications.</title>
        <authorList>
            <person name="Schelkunov M."/>
            <person name="Shtratnikova V."/>
            <person name="Makarenko M."/>
            <person name="Klepikova A."/>
            <person name="Omelchenko D."/>
            <person name="Novikova G."/>
            <person name="Obukhova E."/>
            <person name="Bogdanov V."/>
            <person name="Penin A."/>
            <person name="Logacheva M."/>
        </authorList>
    </citation>
    <scope>NUCLEOTIDE SEQUENCE</scope>
    <source>
        <strain evidence="14">Hsosn_3</strain>
        <tissue evidence="14">Leaf</tissue>
    </source>
</reference>
<comment type="subcellular location">
    <subcellularLocation>
        <location evidence="1">Cytoplasm</location>
        <location evidence="1">Cytosol</location>
    </subcellularLocation>
</comment>
<dbReference type="FunFam" id="3.30.200.20:FF:000034">
    <property type="entry name" value="Kinase suppressor of Ras 1"/>
    <property type="match status" value="1"/>
</dbReference>
<dbReference type="InterPro" id="IPR051681">
    <property type="entry name" value="Ser/Thr_Kinases-Pseudokinases"/>
</dbReference>
<dbReference type="GO" id="GO:0010114">
    <property type="term" value="P:response to red light"/>
    <property type="evidence" value="ECO:0007669"/>
    <property type="project" value="UniProtKB-ARBA"/>
</dbReference>
<protein>
    <recommendedName>
        <fullName evidence="2">non-specific serine/threonine protein kinase</fullName>
        <ecNumber evidence="2">2.7.11.1</ecNumber>
    </recommendedName>
</protein>
<dbReference type="GO" id="GO:0005829">
    <property type="term" value="C:cytosol"/>
    <property type="evidence" value="ECO:0007669"/>
    <property type="project" value="UniProtKB-SubCell"/>
</dbReference>
<dbReference type="GO" id="GO:0005886">
    <property type="term" value="C:plasma membrane"/>
    <property type="evidence" value="ECO:0007669"/>
    <property type="project" value="TreeGrafter"/>
</dbReference>
<dbReference type="Pfam" id="PF07714">
    <property type="entry name" value="PK_Tyr_Ser-Thr"/>
    <property type="match status" value="1"/>
</dbReference>
<keyword evidence="6" id="KW-0808">Transferase</keyword>
<accession>A0AAD8JBX4</accession>
<dbReference type="GO" id="GO:0009637">
    <property type="term" value="P:response to blue light"/>
    <property type="evidence" value="ECO:0007669"/>
    <property type="project" value="UniProtKB-ARBA"/>
</dbReference>
<gene>
    <name evidence="14" type="ORF">POM88_009518</name>
</gene>
<dbReference type="PROSITE" id="PS00108">
    <property type="entry name" value="PROTEIN_KINASE_ST"/>
    <property type="match status" value="1"/>
</dbReference>
<dbReference type="GO" id="GO:0004674">
    <property type="term" value="F:protein serine/threonine kinase activity"/>
    <property type="evidence" value="ECO:0007669"/>
    <property type="project" value="UniProtKB-KW"/>
</dbReference>
<evidence type="ECO:0000256" key="6">
    <source>
        <dbReference type="ARBA" id="ARBA00022679"/>
    </source>
</evidence>
<dbReference type="InterPro" id="IPR000719">
    <property type="entry name" value="Prot_kinase_dom"/>
</dbReference>
<keyword evidence="15" id="KW-1185">Reference proteome</keyword>
<evidence type="ECO:0000313" key="15">
    <source>
        <dbReference type="Proteomes" id="UP001237642"/>
    </source>
</evidence>
<dbReference type="GO" id="GO:1902456">
    <property type="term" value="P:regulation of stomatal opening"/>
    <property type="evidence" value="ECO:0007669"/>
    <property type="project" value="UniProtKB-ARBA"/>
</dbReference>
<dbReference type="Proteomes" id="UP001237642">
    <property type="component" value="Unassembled WGS sequence"/>
</dbReference>
<dbReference type="Gene3D" id="3.30.200.20">
    <property type="entry name" value="Phosphorylase Kinase, domain 1"/>
    <property type="match status" value="1"/>
</dbReference>
<evidence type="ECO:0000256" key="4">
    <source>
        <dbReference type="ARBA" id="ARBA00022527"/>
    </source>
</evidence>
<dbReference type="PANTHER" id="PTHR44329">
    <property type="entry name" value="SERINE/THREONINE-PROTEIN KINASE TNNI3K-RELATED"/>
    <property type="match status" value="1"/>
</dbReference>
<reference evidence="14" key="2">
    <citation type="submission" date="2023-05" db="EMBL/GenBank/DDBJ databases">
        <authorList>
            <person name="Schelkunov M.I."/>
        </authorList>
    </citation>
    <scope>NUCLEOTIDE SEQUENCE</scope>
    <source>
        <strain evidence="14">Hsosn_3</strain>
        <tissue evidence="14">Leaf</tissue>
    </source>
</reference>
<dbReference type="InterPro" id="IPR008271">
    <property type="entry name" value="Ser/Thr_kinase_AS"/>
</dbReference>
<dbReference type="InterPro" id="IPR011009">
    <property type="entry name" value="Kinase-like_dom_sf"/>
</dbReference>
<evidence type="ECO:0000256" key="3">
    <source>
        <dbReference type="ARBA" id="ARBA00022490"/>
    </source>
</evidence>
<keyword evidence="4" id="KW-0723">Serine/threonine-protein kinase</keyword>
<dbReference type="PROSITE" id="PS50011">
    <property type="entry name" value="PROTEIN_KINASE_DOM"/>
    <property type="match status" value="1"/>
</dbReference>
<evidence type="ECO:0000256" key="10">
    <source>
        <dbReference type="ARBA" id="ARBA00023137"/>
    </source>
</evidence>
<dbReference type="PRINTS" id="PR00109">
    <property type="entry name" value="TYRKINASE"/>
</dbReference>
<keyword evidence="5" id="KW-0597">Phosphoprotein</keyword>